<sequence length="321" mass="36424">MVLTAKRSLSPSVEDDEISMKRCCRRDVQLTDKFTLHRGWLHNKGTTTGAAVASTAASASTAGFPWQRSASARQTRYVTTQDRNLYVAALYTLTSNLGLMQDTIHMSTSLLDRFLKIQPISLEWLEVVSIACIWITAKFSETHAALSKLRVKETLQQRQGRAGKGNWTWHHVLVLECQILKRLGFRIMHQTLHRRFQQAMSDGKITLAPSQLDDAQYFLDLSLMDAKFLSFDVDDVVDAVVFLTTEFQPNANFSFDAMEPRVRDPVMLFFLLHASIDTDAGKMHRSLVCKHNRTLSKTWRHSNLSGPACACRMCKHVHPIQ</sequence>
<organism evidence="2">
    <name type="scientific">Aphanomyces invadans</name>
    <dbReference type="NCBI Taxonomy" id="157072"/>
    <lineage>
        <taxon>Eukaryota</taxon>
        <taxon>Sar</taxon>
        <taxon>Stramenopiles</taxon>
        <taxon>Oomycota</taxon>
        <taxon>Saprolegniomycetes</taxon>
        <taxon>Saprolegniales</taxon>
        <taxon>Verrucalvaceae</taxon>
        <taxon>Aphanomyces</taxon>
    </lineage>
</organism>
<gene>
    <name evidence="2" type="ORF">H310_08724</name>
</gene>
<proteinExistence type="predicted"/>
<dbReference type="Pfam" id="PF00134">
    <property type="entry name" value="Cyclin_N"/>
    <property type="match status" value="1"/>
</dbReference>
<dbReference type="InterPro" id="IPR039361">
    <property type="entry name" value="Cyclin"/>
</dbReference>
<dbReference type="AlphaFoldDB" id="A0A024TY89"/>
<feature type="domain" description="Cyclin N-terminal" evidence="1">
    <location>
        <begin position="73"/>
        <end position="187"/>
    </location>
</feature>
<dbReference type="InterPro" id="IPR036915">
    <property type="entry name" value="Cyclin-like_sf"/>
</dbReference>
<accession>A0A024TY89</accession>
<dbReference type="eggNOG" id="KOG0654">
    <property type="taxonomic scope" value="Eukaryota"/>
</dbReference>
<dbReference type="GeneID" id="20085774"/>
<protein>
    <recommendedName>
        <fullName evidence="1">Cyclin N-terminal domain-containing protein</fullName>
    </recommendedName>
</protein>
<dbReference type="SUPFAM" id="SSF47954">
    <property type="entry name" value="Cyclin-like"/>
    <property type="match status" value="1"/>
</dbReference>
<dbReference type="OrthoDB" id="5590282at2759"/>
<evidence type="ECO:0000313" key="2">
    <source>
        <dbReference type="EMBL" id="ETV98606.1"/>
    </source>
</evidence>
<evidence type="ECO:0000259" key="1">
    <source>
        <dbReference type="Pfam" id="PF00134"/>
    </source>
</evidence>
<dbReference type="STRING" id="157072.A0A024TY89"/>
<dbReference type="InterPro" id="IPR006671">
    <property type="entry name" value="Cyclin_N"/>
</dbReference>
<dbReference type="Gene3D" id="1.10.472.10">
    <property type="entry name" value="Cyclin-like"/>
    <property type="match status" value="1"/>
</dbReference>
<dbReference type="VEuPathDB" id="FungiDB:H310_08724"/>
<name>A0A024TY89_9STRA</name>
<dbReference type="PANTHER" id="PTHR10177">
    <property type="entry name" value="CYCLINS"/>
    <property type="match status" value="1"/>
</dbReference>
<dbReference type="RefSeq" id="XP_008872803.1">
    <property type="nucleotide sequence ID" value="XM_008874581.1"/>
</dbReference>
<dbReference type="EMBL" id="KI913969">
    <property type="protein sequence ID" value="ETV98606.1"/>
    <property type="molecule type" value="Genomic_DNA"/>
</dbReference>
<reference evidence="2" key="1">
    <citation type="submission" date="2013-12" db="EMBL/GenBank/DDBJ databases">
        <title>The Genome Sequence of Aphanomyces invadans NJM9701.</title>
        <authorList>
            <consortium name="The Broad Institute Genomics Platform"/>
            <person name="Russ C."/>
            <person name="Tyler B."/>
            <person name="van West P."/>
            <person name="Dieguez-Uribeondo J."/>
            <person name="Young S.K."/>
            <person name="Zeng Q."/>
            <person name="Gargeya S."/>
            <person name="Fitzgerald M."/>
            <person name="Abouelleil A."/>
            <person name="Alvarado L."/>
            <person name="Chapman S.B."/>
            <person name="Gainer-Dewar J."/>
            <person name="Goldberg J."/>
            <person name="Griggs A."/>
            <person name="Gujja S."/>
            <person name="Hansen M."/>
            <person name="Howarth C."/>
            <person name="Imamovic A."/>
            <person name="Ireland A."/>
            <person name="Larimer J."/>
            <person name="McCowan C."/>
            <person name="Murphy C."/>
            <person name="Pearson M."/>
            <person name="Poon T.W."/>
            <person name="Priest M."/>
            <person name="Roberts A."/>
            <person name="Saif S."/>
            <person name="Shea T."/>
            <person name="Sykes S."/>
            <person name="Wortman J."/>
            <person name="Nusbaum C."/>
            <person name="Birren B."/>
        </authorList>
    </citation>
    <scope>NUCLEOTIDE SEQUENCE [LARGE SCALE GENOMIC DNA]</scope>
    <source>
        <strain evidence="2">NJM9701</strain>
    </source>
</reference>